<evidence type="ECO:0000313" key="3">
    <source>
        <dbReference type="Proteomes" id="UP000214720"/>
    </source>
</evidence>
<reference evidence="3" key="1">
    <citation type="submission" date="2017-01" db="EMBL/GenBank/DDBJ databases">
        <title>Genome Analysis of Deinococcus marmoris KOPRI26562.</title>
        <authorList>
            <person name="Kim J.H."/>
            <person name="Oh H.-M."/>
        </authorList>
    </citation>
    <scope>NUCLEOTIDE SEQUENCE [LARGE SCALE GENOMIC DNA]</scope>
    <source>
        <strain evidence="3">PAMC 26633</strain>
    </source>
</reference>
<feature type="region of interest" description="Disordered" evidence="1">
    <location>
        <begin position="24"/>
        <end position="47"/>
    </location>
</feature>
<organism evidence="2 3">
    <name type="scientific">Caballeronia sordidicola</name>
    <name type="common">Burkholderia sordidicola</name>
    <dbReference type="NCBI Taxonomy" id="196367"/>
    <lineage>
        <taxon>Bacteria</taxon>
        <taxon>Pseudomonadati</taxon>
        <taxon>Pseudomonadota</taxon>
        <taxon>Betaproteobacteria</taxon>
        <taxon>Burkholderiales</taxon>
        <taxon>Burkholderiaceae</taxon>
        <taxon>Caballeronia</taxon>
    </lineage>
</organism>
<evidence type="ECO:0000313" key="2">
    <source>
        <dbReference type="EMBL" id="OXC72067.1"/>
    </source>
</evidence>
<comment type="caution">
    <text evidence="2">The sequence shown here is derived from an EMBL/GenBank/DDBJ whole genome shotgun (WGS) entry which is preliminary data.</text>
</comment>
<protein>
    <submittedName>
        <fullName evidence="2">Uncharacterized protein</fullName>
    </submittedName>
</protein>
<gene>
    <name evidence="2" type="ORF">BSU04_43870</name>
</gene>
<sequence>MPADPTDTVFASLATEFALFQNFAPSKKNGDPSKTNRRSLTHLIPSG</sequence>
<dbReference type="Proteomes" id="UP000214720">
    <property type="component" value="Unassembled WGS sequence"/>
</dbReference>
<evidence type="ECO:0000256" key="1">
    <source>
        <dbReference type="SAM" id="MobiDB-lite"/>
    </source>
</evidence>
<dbReference type="EMBL" id="MTHB01000285">
    <property type="protein sequence ID" value="OXC72067.1"/>
    <property type="molecule type" value="Genomic_DNA"/>
</dbReference>
<proteinExistence type="predicted"/>
<accession>A0A226WMT0</accession>
<dbReference type="AlphaFoldDB" id="A0A226WMT0"/>
<name>A0A226WMT0_CABSO</name>